<accession>A0A839SUL4</accession>
<gene>
    <name evidence="1" type="ORF">FHR98_000905</name>
</gene>
<evidence type="ECO:0000313" key="2">
    <source>
        <dbReference type="Proteomes" id="UP000581135"/>
    </source>
</evidence>
<sequence length="86" mass="9518">MPEDASPTPTSLGDLRAMDLDVFCWCNRCFHNAILETAGLIPRFGPHYPVPHLSSKLRCEACGSQDIEARPAWRGLGQVTRHGKLT</sequence>
<dbReference type="Proteomes" id="UP000581135">
    <property type="component" value="Unassembled WGS sequence"/>
</dbReference>
<dbReference type="AlphaFoldDB" id="A0A839SUL4"/>
<evidence type="ECO:0000313" key="1">
    <source>
        <dbReference type="EMBL" id="MBB3064633.1"/>
    </source>
</evidence>
<comment type="caution">
    <text evidence="1">The sequence shown here is derived from an EMBL/GenBank/DDBJ whole genome shotgun (WGS) entry which is preliminary data.</text>
</comment>
<dbReference type="EMBL" id="JACHXA010000002">
    <property type="protein sequence ID" value="MBB3064633.1"/>
    <property type="molecule type" value="Genomic_DNA"/>
</dbReference>
<name>A0A839SUL4_9PROT</name>
<keyword evidence="2" id="KW-1185">Reference proteome</keyword>
<reference evidence="1 2" key="1">
    <citation type="submission" date="2020-08" db="EMBL/GenBank/DDBJ databases">
        <title>Genomic Encyclopedia of Type Strains, Phase III (KMG-III): the genomes of soil and plant-associated and newly described type strains.</title>
        <authorList>
            <person name="Whitman W."/>
        </authorList>
    </citation>
    <scope>NUCLEOTIDE SEQUENCE [LARGE SCALE GENOMIC DNA]</scope>
    <source>
        <strain evidence="1 2">CECT 8803</strain>
    </source>
</reference>
<proteinExistence type="predicted"/>
<protein>
    <submittedName>
        <fullName evidence="1">Uncharacterized protein</fullName>
    </submittedName>
</protein>
<dbReference type="RefSeq" id="WP_183415440.1">
    <property type="nucleotide sequence ID" value="NZ_JACHXA010000002.1"/>
</dbReference>
<organism evidence="1 2">
    <name type="scientific">Limibacillus halophilus</name>
    <dbReference type="NCBI Taxonomy" id="1579333"/>
    <lineage>
        <taxon>Bacteria</taxon>
        <taxon>Pseudomonadati</taxon>
        <taxon>Pseudomonadota</taxon>
        <taxon>Alphaproteobacteria</taxon>
        <taxon>Rhodospirillales</taxon>
        <taxon>Rhodovibrionaceae</taxon>
        <taxon>Limibacillus</taxon>
    </lineage>
</organism>